<dbReference type="InParanoid" id="A0A0H2R4F3"/>
<sequence>NLKKLHSQALVTGMKVDNTSPLYAQPGNCSHCHAGKMHRKPFERSDTVIDVGLGLVHSDLIGDIKLPLTRGYRYVMTFIN</sequence>
<gene>
    <name evidence="1" type="ORF">SCHPADRAFT_798409</name>
</gene>
<feature type="non-terminal residue" evidence="1">
    <location>
        <position position="80"/>
    </location>
</feature>
<dbReference type="OrthoDB" id="7691805at2759"/>
<name>A0A0H2R4F3_9AGAM</name>
<dbReference type="AlphaFoldDB" id="A0A0H2R4F3"/>
<organism evidence="1 2">
    <name type="scientific">Schizopora paradoxa</name>
    <dbReference type="NCBI Taxonomy" id="27342"/>
    <lineage>
        <taxon>Eukaryota</taxon>
        <taxon>Fungi</taxon>
        <taxon>Dikarya</taxon>
        <taxon>Basidiomycota</taxon>
        <taxon>Agaricomycotina</taxon>
        <taxon>Agaricomycetes</taxon>
        <taxon>Hymenochaetales</taxon>
        <taxon>Schizoporaceae</taxon>
        <taxon>Schizopora</taxon>
    </lineage>
</organism>
<protein>
    <submittedName>
        <fullName evidence="1">Uncharacterized protein</fullName>
    </submittedName>
</protein>
<accession>A0A0H2R4F3</accession>
<feature type="non-terminal residue" evidence="1">
    <location>
        <position position="1"/>
    </location>
</feature>
<reference evidence="1 2" key="1">
    <citation type="submission" date="2015-04" db="EMBL/GenBank/DDBJ databases">
        <title>Complete genome sequence of Schizopora paradoxa KUC8140, a cosmopolitan wood degrader in East Asia.</title>
        <authorList>
            <consortium name="DOE Joint Genome Institute"/>
            <person name="Min B."/>
            <person name="Park H."/>
            <person name="Jang Y."/>
            <person name="Kim J.-J."/>
            <person name="Kim K.H."/>
            <person name="Pangilinan J."/>
            <person name="Lipzen A."/>
            <person name="Riley R."/>
            <person name="Grigoriev I.V."/>
            <person name="Spatafora J.W."/>
            <person name="Choi I.-G."/>
        </authorList>
    </citation>
    <scope>NUCLEOTIDE SEQUENCE [LARGE SCALE GENOMIC DNA]</scope>
    <source>
        <strain evidence="1 2">KUC8140</strain>
    </source>
</reference>
<keyword evidence="2" id="KW-1185">Reference proteome</keyword>
<evidence type="ECO:0000313" key="2">
    <source>
        <dbReference type="Proteomes" id="UP000053477"/>
    </source>
</evidence>
<dbReference type="Proteomes" id="UP000053477">
    <property type="component" value="Unassembled WGS sequence"/>
</dbReference>
<dbReference type="EMBL" id="KQ086576">
    <property type="protein sequence ID" value="KLO04358.1"/>
    <property type="molecule type" value="Genomic_DNA"/>
</dbReference>
<evidence type="ECO:0000313" key="1">
    <source>
        <dbReference type="EMBL" id="KLO04358.1"/>
    </source>
</evidence>
<dbReference type="STRING" id="27342.A0A0H2R4F3"/>
<proteinExistence type="predicted"/>